<feature type="non-terminal residue" evidence="2">
    <location>
        <position position="75"/>
    </location>
</feature>
<comment type="caution">
    <text evidence="2">The sequence shown here is derived from an EMBL/GenBank/DDBJ whole genome shotgun (WGS) entry which is preliminary data.</text>
</comment>
<evidence type="ECO:0000313" key="2">
    <source>
        <dbReference type="EMBL" id="KAK3947603.1"/>
    </source>
</evidence>
<reference evidence="2" key="1">
    <citation type="journal article" date="2023" name="Mol. Phylogenet. Evol.">
        <title>Genome-scale phylogeny and comparative genomics of the fungal order Sordariales.</title>
        <authorList>
            <person name="Hensen N."/>
            <person name="Bonometti L."/>
            <person name="Westerberg I."/>
            <person name="Brannstrom I.O."/>
            <person name="Guillou S."/>
            <person name="Cros-Aarteil S."/>
            <person name="Calhoun S."/>
            <person name="Haridas S."/>
            <person name="Kuo A."/>
            <person name="Mondo S."/>
            <person name="Pangilinan J."/>
            <person name="Riley R."/>
            <person name="LaButti K."/>
            <person name="Andreopoulos B."/>
            <person name="Lipzen A."/>
            <person name="Chen C."/>
            <person name="Yan M."/>
            <person name="Daum C."/>
            <person name="Ng V."/>
            <person name="Clum A."/>
            <person name="Steindorff A."/>
            <person name="Ohm R.A."/>
            <person name="Martin F."/>
            <person name="Silar P."/>
            <person name="Natvig D.O."/>
            <person name="Lalanne C."/>
            <person name="Gautier V."/>
            <person name="Ament-Velasquez S.L."/>
            <person name="Kruys A."/>
            <person name="Hutchinson M.I."/>
            <person name="Powell A.J."/>
            <person name="Barry K."/>
            <person name="Miller A.N."/>
            <person name="Grigoriev I.V."/>
            <person name="Debuchy R."/>
            <person name="Gladieux P."/>
            <person name="Hiltunen Thoren M."/>
            <person name="Johannesson H."/>
        </authorList>
    </citation>
    <scope>NUCLEOTIDE SEQUENCE</scope>
    <source>
        <strain evidence="2">CBS 626.80</strain>
    </source>
</reference>
<organism evidence="2 3">
    <name type="scientific">Pseudoneurospora amorphoporcata</name>
    <dbReference type="NCBI Taxonomy" id="241081"/>
    <lineage>
        <taxon>Eukaryota</taxon>
        <taxon>Fungi</taxon>
        <taxon>Dikarya</taxon>
        <taxon>Ascomycota</taxon>
        <taxon>Pezizomycotina</taxon>
        <taxon>Sordariomycetes</taxon>
        <taxon>Sordariomycetidae</taxon>
        <taxon>Sordariales</taxon>
        <taxon>Sordariaceae</taxon>
        <taxon>Pseudoneurospora</taxon>
    </lineage>
</organism>
<feature type="non-terminal residue" evidence="2">
    <location>
        <position position="1"/>
    </location>
</feature>
<keyword evidence="3" id="KW-1185">Reference proteome</keyword>
<feature type="chain" id="PRO_5043031863" evidence="1">
    <location>
        <begin position="28"/>
        <end position="75"/>
    </location>
</feature>
<evidence type="ECO:0000313" key="3">
    <source>
        <dbReference type="Proteomes" id="UP001303222"/>
    </source>
</evidence>
<keyword evidence="1" id="KW-0732">Signal</keyword>
<accession>A0AAN6NP31</accession>
<feature type="signal peptide" evidence="1">
    <location>
        <begin position="1"/>
        <end position="27"/>
    </location>
</feature>
<name>A0AAN6NP31_9PEZI</name>
<proteinExistence type="predicted"/>
<dbReference type="EMBL" id="MU859333">
    <property type="protein sequence ID" value="KAK3947603.1"/>
    <property type="molecule type" value="Genomic_DNA"/>
</dbReference>
<protein>
    <submittedName>
        <fullName evidence="2">Uncharacterized protein</fullName>
    </submittedName>
</protein>
<dbReference type="Proteomes" id="UP001303222">
    <property type="component" value="Unassembled WGS sequence"/>
</dbReference>
<sequence>LQDEKRCLTSLSTFPLFLFLSLSSSFSSSPPSFSSSSLSFHSYHHHPSYHRHPYRHFNSINWVFTTAIPFIYRGL</sequence>
<evidence type="ECO:0000256" key="1">
    <source>
        <dbReference type="SAM" id="SignalP"/>
    </source>
</evidence>
<gene>
    <name evidence="2" type="ORF">QBC32DRAFT_353827</name>
</gene>
<dbReference type="AlphaFoldDB" id="A0AAN6NP31"/>
<reference evidence="2" key="2">
    <citation type="submission" date="2023-06" db="EMBL/GenBank/DDBJ databases">
        <authorList>
            <consortium name="Lawrence Berkeley National Laboratory"/>
            <person name="Mondo S.J."/>
            <person name="Hensen N."/>
            <person name="Bonometti L."/>
            <person name="Westerberg I."/>
            <person name="Brannstrom I.O."/>
            <person name="Guillou S."/>
            <person name="Cros-Aarteil S."/>
            <person name="Calhoun S."/>
            <person name="Haridas S."/>
            <person name="Kuo A."/>
            <person name="Pangilinan J."/>
            <person name="Riley R."/>
            <person name="Labutti K."/>
            <person name="Andreopoulos B."/>
            <person name="Lipzen A."/>
            <person name="Chen C."/>
            <person name="Yanf M."/>
            <person name="Daum C."/>
            <person name="Ng V."/>
            <person name="Clum A."/>
            <person name="Steindorff A."/>
            <person name="Ohm R."/>
            <person name="Martin F."/>
            <person name="Silar P."/>
            <person name="Natvig D."/>
            <person name="Lalanne C."/>
            <person name="Gautier V."/>
            <person name="Ament-Velasquez S.L."/>
            <person name="Kruys A."/>
            <person name="Hutchinson M.I."/>
            <person name="Powell A.J."/>
            <person name="Barry K."/>
            <person name="Miller A.N."/>
            <person name="Grigoriev I.V."/>
            <person name="Debuchy R."/>
            <person name="Gladieux P."/>
            <person name="Thoren M.H."/>
            <person name="Johannesson H."/>
        </authorList>
    </citation>
    <scope>NUCLEOTIDE SEQUENCE</scope>
    <source>
        <strain evidence="2">CBS 626.80</strain>
    </source>
</reference>